<sequence>MNTMMYLLYIEIILLFIGSSGFLLDTFCSTGNVCRCDQHSIECTGNRIELREALTDLFERFNNLDKKTEQLARNNTSKQYQY</sequence>
<keyword evidence="1" id="KW-0812">Transmembrane</keyword>
<evidence type="ECO:0000313" key="2">
    <source>
        <dbReference type="EMBL" id="KAH3829168.1"/>
    </source>
</evidence>
<gene>
    <name evidence="2" type="ORF">DPMN_131159</name>
</gene>
<reference evidence="2" key="2">
    <citation type="submission" date="2020-11" db="EMBL/GenBank/DDBJ databases">
        <authorList>
            <person name="McCartney M.A."/>
            <person name="Auch B."/>
            <person name="Kono T."/>
            <person name="Mallez S."/>
            <person name="Becker A."/>
            <person name="Gohl D.M."/>
            <person name="Silverstein K.A.T."/>
            <person name="Koren S."/>
            <person name="Bechman K.B."/>
            <person name="Herman A."/>
            <person name="Abrahante J.E."/>
            <person name="Garbe J."/>
        </authorList>
    </citation>
    <scope>NUCLEOTIDE SEQUENCE</scope>
    <source>
        <strain evidence="2">Duluth1</strain>
        <tissue evidence="2">Whole animal</tissue>
    </source>
</reference>
<keyword evidence="1" id="KW-0472">Membrane</keyword>
<dbReference type="AlphaFoldDB" id="A0A9D4H811"/>
<dbReference type="Proteomes" id="UP000828390">
    <property type="component" value="Unassembled WGS sequence"/>
</dbReference>
<evidence type="ECO:0000256" key="1">
    <source>
        <dbReference type="SAM" id="Phobius"/>
    </source>
</evidence>
<feature type="transmembrane region" description="Helical" evidence="1">
    <location>
        <begin position="6"/>
        <end position="24"/>
    </location>
</feature>
<comment type="caution">
    <text evidence="2">The sequence shown here is derived from an EMBL/GenBank/DDBJ whole genome shotgun (WGS) entry which is preliminary data.</text>
</comment>
<name>A0A9D4H811_DREPO</name>
<proteinExistence type="predicted"/>
<organism evidence="2 3">
    <name type="scientific">Dreissena polymorpha</name>
    <name type="common">Zebra mussel</name>
    <name type="synonym">Mytilus polymorpha</name>
    <dbReference type="NCBI Taxonomy" id="45954"/>
    <lineage>
        <taxon>Eukaryota</taxon>
        <taxon>Metazoa</taxon>
        <taxon>Spiralia</taxon>
        <taxon>Lophotrochozoa</taxon>
        <taxon>Mollusca</taxon>
        <taxon>Bivalvia</taxon>
        <taxon>Autobranchia</taxon>
        <taxon>Heteroconchia</taxon>
        <taxon>Euheterodonta</taxon>
        <taxon>Imparidentia</taxon>
        <taxon>Neoheterodontei</taxon>
        <taxon>Myida</taxon>
        <taxon>Dreissenoidea</taxon>
        <taxon>Dreissenidae</taxon>
        <taxon>Dreissena</taxon>
    </lineage>
</organism>
<accession>A0A9D4H811</accession>
<evidence type="ECO:0000313" key="3">
    <source>
        <dbReference type="Proteomes" id="UP000828390"/>
    </source>
</evidence>
<keyword evidence="3" id="KW-1185">Reference proteome</keyword>
<keyword evidence="1" id="KW-1133">Transmembrane helix</keyword>
<reference evidence="2" key="1">
    <citation type="journal article" date="2019" name="bioRxiv">
        <title>The Genome of the Zebra Mussel, Dreissena polymorpha: A Resource for Invasive Species Research.</title>
        <authorList>
            <person name="McCartney M.A."/>
            <person name="Auch B."/>
            <person name="Kono T."/>
            <person name="Mallez S."/>
            <person name="Zhang Y."/>
            <person name="Obille A."/>
            <person name="Becker A."/>
            <person name="Abrahante J.E."/>
            <person name="Garbe J."/>
            <person name="Badalamenti J.P."/>
            <person name="Herman A."/>
            <person name="Mangelson H."/>
            <person name="Liachko I."/>
            <person name="Sullivan S."/>
            <person name="Sone E.D."/>
            <person name="Koren S."/>
            <person name="Silverstein K.A.T."/>
            <person name="Beckman K.B."/>
            <person name="Gohl D.M."/>
        </authorList>
    </citation>
    <scope>NUCLEOTIDE SEQUENCE</scope>
    <source>
        <strain evidence="2">Duluth1</strain>
        <tissue evidence="2">Whole animal</tissue>
    </source>
</reference>
<dbReference type="EMBL" id="JAIWYP010000005">
    <property type="protein sequence ID" value="KAH3829168.1"/>
    <property type="molecule type" value="Genomic_DNA"/>
</dbReference>
<protein>
    <submittedName>
        <fullName evidence="2">Uncharacterized protein</fullName>
    </submittedName>
</protein>